<sequence>MDAPFREAVQDGLTQYFDANWGTSTTRRCDCEAMKVVIRGLCMQTTYGVRRQLEKDVLDHKAKLSDLDKMPSTATAENGRMAADSTVVTRRLERYVYKAYRQRLHAEGDKASAFLLRMFKQHADRMPVTALVDVTGRTVCTQVAVNTVFRDPLDKLCA</sequence>
<proteinExistence type="predicted"/>
<protein>
    <submittedName>
        <fullName evidence="1">Uncharacterized protein</fullName>
    </submittedName>
</protein>
<dbReference type="AlphaFoldDB" id="A0AAV7V3N8"/>
<dbReference type="EMBL" id="JANPWB010000004">
    <property type="protein sequence ID" value="KAJ1195236.1"/>
    <property type="molecule type" value="Genomic_DNA"/>
</dbReference>
<comment type="caution">
    <text evidence="1">The sequence shown here is derived from an EMBL/GenBank/DDBJ whole genome shotgun (WGS) entry which is preliminary data.</text>
</comment>
<keyword evidence="2" id="KW-1185">Reference proteome</keyword>
<evidence type="ECO:0000313" key="1">
    <source>
        <dbReference type="EMBL" id="KAJ1195236.1"/>
    </source>
</evidence>
<accession>A0AAV7V3N8</accession>
<gene>
    <name evidence="1" type="ORF">NDU88_004517</name>
</gene>
<reference evidence="1" key="1">
    <citation type="journal article" date="2022" name="bioRxiv">
        <title>Sequencing and chromosome-scale assembly of the giantPleurodeles waltlgenome.</title>
        <authorList>
            <person name="Brown T."/>
            <person name="Elewa A."/>
            <person name="Iarovenko S."/>
            <person name="Subramanian E."/>
            <person name="Araus A.J."/>
            <person name="Petzold A."/>
            <person name="Susuki M."/>
            <person name="Suzuki K.-i.T."/>
            <person name="Hayashi T."/>
            <person name="Toyoda A."/>
            <person name="Oliveira C."/>
            <person name="Osipova E."/>
            <person name="Leigh N.D."/>
            <person name="Simon A."/>
            <person name="Yun M.H."/>
        </authorList>
    </citation>
    <scope>NUCLEOTIDE SEQUENCE</scope>
    <source>
        <strain evidence="1">20211129_DDA</strain>
        <tissue evidence="1">Liver</tissue>
    </source>
</reference>
<name>A0AAV7V3N8_PLEWA</name>
<dbReference type="Proteomes" id="UP001066276">
    <property type="component" value="Chromosome 2_2"/>
</dbReference>
<evidence type="ECO:0000313" key="2">
    <source>
        <dbReference type="Proteomes" id="UP001066276"/>
    </source>
</evidence>
<organism evidence="1 2">
    <name type="scientific">Pleurodeles waltl</name>
    <name type="common">Iberian ribbed newt</name>
    <dbReference type="NCBI Taxonomy" id="8319"/>
    <lineage>
        <taxon>Eukaryota</taxon>
        <taxon>Metazoa</taxon>
        <taxon>Chordata</taxon>
        <taxon>Craniata</taxon>
        <taxon>Vertebrata</taxon>
        <taxon>Euteleostomi</taxon>
        <taxon>Amphibia</taxon>
        <taxon>Batrachia</taxon>
        <taxon>Caudata</taxon>
        <taxon>Salamandroidea</taxon>
        <taxon>Salamandridae</taxon>
        <taxon>Pleurodelinae</taxon>
        <taxon>Pleurodeles</taxon>
    </lineage>
</organism>